<comment type="caution">
    <text evidence="3">The sequence shown here is derived from an EMBL/GenBank/DDBJ whole genome shotgun (WGS) entry which is preliminary data.</text>
</comment>
<dbReference type="EMBL" id="CAJOBI010137679">
    <property type="protein sequence ID" value="CAF4753303.1"/>
    <property type="molecule type" value="Genomic_DNA"/>
</dbReference>
<evidence type="ECO:0000313" key="6">
    <source>
        <dbReference type="EMBL" id="CAF4907590.1"/>
    </source>
</evidence>
<evidence type="ECO:0000313" key="7">
    <source>
        <dbReference type="Proteomes" id="UP000681967"/>
    </source>
</evidence>
<evidence type="ECO:0000313" key="3">
    <source>
        <dbReference type="EMBL" id="CAF4783036.1"/>
    </source>
</evidence>
<accession>A0A8S3B258</accession>
<dbReference type="AlphaFoldDB" id="A0A8S3B258"/>
<protein>
    <submittedName>
        <fullName evidence="3">Uncharacterized protein</fullName>
    </submittedName>
</protein>
<proteinExistence type="predicted"/>
<reference evidence="3" key="1">
    <citation type="submission" date="2021-02" db="EMBL/GenBank/DDBJ databases">
        <authorList>
            <person name="Nowell W R."/>
        </authorList>
    </citation>
    <scope>NUCLEOTIDE SEQUENCE</scope>
</reference>
<feature type="non-terminal residue" evidence="3">
    <location>
        <position position="1"/>
    </location>
</feature>
<evidence type="ECO:0000313" key="2">
    <source>
        <dbReference type="EMBL" id="CAF4753303.1"/>
    </source>
</evidence>
<dbReference type="EMBL" id="CAJOBI010170449">
    <property type="protein sequence ID" value="CAF4886859.1"/>
    <property type="molecule type" value="Genomic_DNA"/>
</dbReference>
<dbReference type="EMBL" id="CAJOBH010075273">
    <property type="protein sequence ID" value="CAF4490827.1"/>
    <property type="molecule type" value="Genomic_DNA"/>
</dbReference>
<dbReference type="Proteomes" id="UP000676336">
    <property type="component" value="Unassembled WGS sequence"/>
</dbReference>
<dbReference type="Proteomes" id="UP000681967">
    <property type="component" value="Unassembled WGS sequence"/>
</dbReference>
<organism evidence="3 7">
    <name type="scientific">Rotaria magnacalcarata</name>
    <dbReference type="NCBI Taxonomy" id="392030"/>
    <lineage>
        <taxon>Eukaryota</taxon>
        <taxon>Metazoa</taxon>
        <taxon>Spiralia</taxon>
        <taxon>Gnathifera</taxon>
        <taxon>Rotifera</taxon>
        <taxon>Eurotatoria</taxon>
        <taxon>Bdelloidea</taxon>
        <taxon>Philodinida</taxon>
        <taxon>Philodinidae</taxon>
        <taxon>Rotaria</taxon>
    </lineage>
</organism>
<dbReference type="EMBL" id="CAJOBJ010177979">
    <property type="protein sequence ID" value="CAF4907590.1"/>
    <property type="molecule type" value="Genomic_DNA"/>
</dbReference>
<evidence type="ECO:0000313" key="4">
    <source>
        <dbReference type="EMBL" id="CAF4799197.1"/>
    </source>
</evidence>
<dbReference type="EMBL" id="CAJOBJ010149520">
    <property type="protein sequence ID" value="CAF4799197.1"/>
    <property type="molecule type" value="Genomic_DNA"/>
</dbReference>
<dbReference type="Proteomes" id="UP000681720">
    <property type="component" value="Unassembled WGS sequence"/>
</dbReference>
<name>A0A8S3B258_9BILA</name>
<evidence type="ECO:0000313" key="1">
    <source>
        <dbReference type="EMBL" id="CAF4490827.1"/>
    </source>
</evidence>
<dbReference type="EMBL" id="CAJOBH010136233">
    <property type="protein sequence ID" value="CAF4783036.1"/>
    <property type="molecule type" value="Genomic_DNA"/>
</dbReference>
<sequence>FLVAKAHVHDKWAITRKYRHVKHHSVALIELPTTLPYTEADNDSTL</sequence>
<evidence type="ECO:0000313" key="5">
    <source>
        <dbReference type="EMBL" id="CAF4886859.1"/>
    </source>
</evidence>
<gene>
    <name evidence="1" type="ORF">BYL167_LOCUS35561</name>
    <name evidence="3" type="ORF">BYL167_LOCUS47391</name>
    <name evidence="4" type="ORF">GIL414_LOCUS47083</name>
    <name evidence="6" type="ORF">GIL414_LOCUS52160</name>
    <name evidence="2" type="ORF">SMN809_LOCUS45223</name>
    <name evidence="5" type="ORF">SMN809_LOCUS51079</name>
</gene>